<evidence type="ECO:0000313" key="3">
    <source>
        <dbReference type="Proteomes" id="UP000092600"/>
    </source>
</evidence>
<name>A0A199UZY4_ANACO</name>
<comment type="caution">
    <text evidence="2">The sequence shown here is derived from an EMBL/GenBank/DDBJ whole genome shotgun (WGS) entry which is preliminary data.</text>
</comment>
<protein>
    <submittedName>
        <fullName evidence="2">Uncharacterized protein</fullName>
    </submittedName>
</protein>
<dbReference type="EMBL" id="LSRQ01003932">
    <property type="protein sequence ID" value="OAY70359.1"/>
    <property type="molecule type" value="Genomic_DNA"/>
</dbReference>
<keyword evidence="1" id="KW-0812">Transmembrane</keyword>
<keyword evidence="1" id="KW-0472">Membrane</keyword>
<dbReference type="Proteomes" id="UP000092600">
    <property type="component" value="Unassembled WGS sequence"/>
</dbReference>
<sequence>MDESYSVLFVRLINLQMLFFWVPVSE</sequence>
<organism evidence="2 3">
    <name type="scientific">Ananas comosus</name>
    <name type="common">Pineapple</name>
    <name type="synonym">Ananas ananas</name>
    <dbReference type="NCBI Taxonomy" id="4615"/>
    <lineage>
        <taxon>Eukaryota</taxon>
        <taxon>Viridiplantae</taxon>
        <taxon>Streptophyta</taxon>
        <taxon>Embryophyta</taxon>
        <taxon>Tracheophyta</taxon>
        <taxon>Spermatophyta</taxon>
        <taxon>Magnoliopsida</taxon>
        <taxon>Liliopsida</taxon>
        <taxon>Poales</taxon>
        <taxon>Bromeliaceae</taxon>
        <taxon>Bromelioideae</taxon>
        <taxon>Ananas</taxon>
    </lineage>
</organism>
<evidence type="ECO:0000256" key="1">
    <source>
        <dbReference type="SAM" id="Phobius"/>
    </source>
</evidence>
<dbReference type="AlphaFoldDB" id="A0A199UZY4"/>
<reference evidence="2 3" key="1">
    <citation type="journal article" date="2016" name="DNA Res.">
        <title>The draft genome of MD-2 pineapple using hybrid error correction of long reads.</title>
        <authorList>
            <person name="Redwan R.M."/>
            <person name="Saidin A."/>
            <person name="Kumar S.V."/>
        </authorList>
    </citation>
    <scope>NUCLEOTIDE SEQUENCE [LARGE SCALE GENOMIC DNA]</scope>
    <source>
        <strain evidence="3">cv. MD2</strain>
        <tissue evidence="2">Leaf</tissue>
    </source>
</reference>
<evidence type="ECO:0000313" key="2">
    <source>
        <dbReference type="EMBL" id="OAY70359.1"/>
    </source>
</evidence>
<feature type="transmembrane region" description="Helical" evidence="1">
    <location>
        <begin position="6"/>
        <end position="24"/>
    </location>
</feature>
<accession>A0A199UZY4</accession>
<proteinExistence type="predicted"/>
<gene>
    <name evidence="2" type="ORF">ACMD2_03792</name>
</gene>
<keyword evidence="1" id="KW-1133">Transmembrane helix</keyword>